<accession>A0A1M6M568</accession>
<dbReference type="STRING" id="683124.SAMN05444337_2632"/>
<name>A0A1M6M568_9FLAO</name>
<reference evidence="9 10" key="1">
    <citation type="submission" date="2016-11" db="EMBL/GenBank/DDBJ databases">
        <authorList>
            <person name="Jaros S."/>
            <person name="Januszkiewicz K."/>
            <person name="Wedrychowicz H."/>
        </authorList>
    </citation>
    <scope>NUCLEOTIDE SEQUENCE [LARGE SCALE GENOMIC DNA]</scope>
    <source>
        <strain evidence="9 10">DSM 22807</strain>
    </source>
</reference>
<dbReference type="GO" id="GO:0009252">
    <property type="term" value="P:peptidoglycan biosynthetic process"/>
    <property type="evidence" value="ECO:0007669"/>
    <property type="project" value="UniProtKB-UniPathway"/>
</dbReference>
<evidence type="ECO:0000256" key="1">
    <source>
        <dbReference type="ARBA" id="ARBA00004752"/>
    </source>
</evidence>
<dbReference type="GO" id="GO:0008360">
    <property type="term" value="P:regulation of cell shape"/>
    <property type="evidence" value="ECO:0007669"/>
    <property type="project" value="UniProtKB-UniRule"/>
</dbReference>
<evidence type="ECO:0000256" key="4">
    <source>
        <dbReference type="ARBA" id="ARBA00022960"/>
    </source>
</evidence>
<dbReference type="UniPathway" id="UPA00219"/>
<dbReference type="Proteomes" id="UP000184232">
    <property type="component" value="Unassembled WGS sequence"/>
</dbReference>
<evidence type="ECO:0000259" key="8">
    <source>
        <dbReference type="PROSITE" id="PS52029"/>
    </source>
</evidence>
<dbReference type="Gene3D" id="2.40.440.10">
    <property type="entry name" value="L,D-transpeptidase catalytic domain-like"/>
    <property type="match status" value="1"/>
</dbReference>
<proteinExistence type="inferred from homology"/>
<dbReference type="PROSITE" id="PS51257">
    <property type="entry name" value="PROKAR_LIPOPROTEIN"/>
    <property type="match status" value="1"/>
</dbReference>
<feature type="active site" description="Nucleophile" evidence="7">
    <location>
        <position position="439"/>
    </location>
</feature>
<dbReference type="OrthoDB" id="9778545at2"/>
<keyword evidence="10" id="KW-1185">Reference proteome</keyword>
<keyword evidence="4 7" id="KW-0133">Cell shape</keyword>
<dbReference type="CDD" id="cd16913">
    <property type="entry name" value="YkuD_like"/>
    <property type="match status" value="1"/>
</dbReference>
<dbReference type="InterPro" id="IPR005490">
    <property type="entry name" value="LD_TPept_cat_dom"/>
</dbReference>
<evidence type="ECO:0000256" key="3">
    <source>
        <dbReference type="ARBA" id="ARBA00022679"/>
    </source>
</evidence>
<dbReference type="PROSITE" id="PS52029">
    <property type="entry name" value="LD_TPASE"/>
    <property type="match status" value="1"/>
</dbReference>
<dbReference type="InterPro" id="IPR052905">
    <property type="entry name" value="LD-transpeptidase_YkuD-like"/>
</dbReference>
<gene>
    <name evidence="9" type="ORF">SAMN05444337_2632</name>
</gene>
<dbReference type="RefSeq" id="WP_072785836.1">
    <property type="nucleotide sequence ID" value="NZ_FQZH01000006.1"/>
</dbReference>
<evidence type="ECO:0000313" key="10">
    <source>
        <dbReference type="Proteomes" id="UP000184232"/>
    </source>
</evidence>
<evidence type="ECO:0000256" key="5">
    <source>
        <dbReference type="ARBA" id="ARBA00022984"/>
    </source>
</evidence>
<sequence length="517" mass="60304">MKSKLSIIILLIVIISSCKNNKNLDTSNLEIDEAIAITQKEIKSFLADYPKFKKYKKQLIALYKSQNSESLWFNENEEIQELASVLHYNLHNISTEGLDEEVPYLEKFDSIFKTEIENEKSLKNNDILISSLYLYYNDKVVEGTDYNSRKLGWFISKKKVDYIHLIDSIKANPDADIKKITFIDQYYKLHEKLLFYNEIEKKGGWKKIAYSKNDFPINLDDNSTVISAVKKRLIREGYLNHDDSSNVFNVSLKVALKEYQETNSLTINDTIITSELLENLNKPVEEKITTLKLNMERCRWMDPKLFNSNELIFVNIPAFQLNYFKNDILAFNTKVVVGKNASKTVIFDNQLSYIVFAPYWNVPKSIINDEIIPGIEKDENYLEKHKMEWNDGNVRQLPGPWNSLGLIKFIFPNSNNIYLHDTPSKNLFNQDVRAFSHGCIRVENPDILAEKILTNDPKWTKETIHKAMNGKTETTYELETKIPVVISYFTAWVNEKGQLIFYNDIYKRDKRLAKIIL</sequence>
<dbReference type="AlphaFoldDB" id="A0A1M6M568"/>
<organism evidence="9 10">
    <name type="scientific">Flavobacterium haoranii</name>
    <dbReference type="NCBI Taxonomy" id="683124"/>
    <lineage>
        <taxon>Bacteria</taxon>
        <taxon>Pseudomonadati</taxon>
        <taxon>Bacteroidota</taxon>
        <taxon>Flavobacteriia</taxon>
        <taxon>Flavobacteriales</taxon>
        <taxon>Flavobacteriaceae</taxon>
        <taxon>Flavobacterium</taxon>
    </lineage>
</organism>
<comment type="pathway">
    <text evidence="1 7">Cell wall biogenesis; peptidoglycan biosynthesis.</text>
</comment>
<dbReference type="PANTHER" id="PTHR41533:SF2">
    <property type="entry name" value="BLR7131 PROTEIN"/>
    <property type="match status" value="1"/>
</dbReference>
<dbReference type="GO" id="GO:0016740">
    <property type="term" value="F:transferase activity"/>
    <property type="evidence" value="ECO:0007669"/>
    <property type="project" value="UniProtKB-KW"/>
</dbReference>
<dbReference type="PANTHER" id="PTHR41533">
    <property type="entry name" value="L,D-TRANSPEPTIDASE HI_1667-RELATED"/>
    <property type="match status" value="1"/>
</dbReference>
<feature type="domain" description="L,D-TPase catalytic" evidence="8">
    <location>
        <begin position="310"/>
        <end position="465"/>
    </location>
</feature>
<evidence type="ECO:0000256" key="6">
    <source>
        <dbReference type="ARBA" id="ARBA00023316"/>
    </source>
</evidence>
<comment type="similarity">
    <text evidence="2">Belongs to the YkuD family.</text>
</comment>
<dbReference type="EMBL" id="FQZH01000006">
    <property type="protein sequence ID" value="SHJ78601.1"/>
    <property type="molecule type" value="Genomic_DNA"/>
</dbReference>
<keyword evidence="6 7" id="KW-0961">Cell wall biogenesis/degradation</keyword>
<dbReference type="GO" id="GO:0004180">
    <property type="term" value="F:carboxypeptidase activity"/>
    <property type="evidence" value="ECO:0007669"/>
    <property type="project" value="UniProtKB-ARBA"/>
</dbReference>
<feature type="active site" description="Proton donor/acceptor" evidence="7">
    <location>
        <position position="420"/>
    </location>
</feature>
<evidence type="ECO:0000256" key="7">
    <source>
        <dbReference type="PROSITE-ProRule" id="PRU01373"/>
    </source>
</evidence>
<protein>
    <submittedName>
        <fullName evidence="9">Murein L,D-transpeptidase YcbB/YkuD</fullName>
    </submittedName>
</protein>
<dbReference type="SUPFAM" id="SSF141523">
    <property type="entry name" value="L,D-transpeptidase catalytic domain-like"/>
    <property type="match status" value="1"/>
</dbReference>
<evidence type="ECO:0000313" key="9">
    <source>
        <dbReference type="EMBL" id="SHJ78601.1"/>
    </source>
</evidence>
<dbReference type="InterPro" id="IPR038063">
    <property type="entry name" value="Transpep_catalytic_dom"/>
</dbReference>
<evidence type="ECO:0000256" key="2">
    <source>
        <dbReference type="ARBA" id="ARBA00005992"/>
    </source>
</evidence>
<dbReference type="Pfam" id="PF20142">
    <property type="entry name" value="Scaffold"/>
    <property type="match status" value="1"/>
</dbReference>
<keyword evidence="5 7" id="KW-0573">Peptidoglycan synthesis</keyword>
<dbReference type="InterPro" id="IPR045380">
    <property type="entry name" value="LD_TPept_scaffold_dom"/>
</dbReference>
<dbReference type="GO" id="GO:0071555">
    <property type="term" value="P:cell wall organization"/>
    <property type="evidence" value="ECO:0007669"/>
    <property type="project" value="UniProtKB-UniRule"/>
</dbReference>
<keyword evidence="3" id="KW-0808">Transferase</keyword>
<dbReference type="Pfam" id="PF03734">
    <property type="entry name" value="YkuD"/>
    <property type="match status" value="1"/>
</dbReference>